<evidence type="ECO:0008006" key="3">
    <source>
        <dbReference type="Google" id="ProtNLM"/>
    </source>
</evidence>
<dbReference type="SUPFAM" id="SSF48613">
    <property type="entry name" value="Heme oxygenase-like"/>
    <property type="match status" value="1"/>
</dbReference>
<organism evidence="1 2">
    <name type="scientific">Paracoccus aestuariivivens</name>
    <dbReference type="NCBI Taxonomy" id="1820333"/>
    <lineage>
        <taxon>Bacteria</taxon>
        <taxon>Pseudomonadati</taxon>
        <taxon>Pseudomonadota</taxon>
        <taxon>Alphaproteobacteria</taxon>
        <taxon>Rhodobacterales</taxon>
        <taxon>Paracoccaceae</taxon>
        <taxon>Paracoccus</taxon>
    </lineage>
</organism>
<keyword evidence="2" id="KW-1185">Reference proteome</keyword>
<reference evidence="1 2" key="1">
    <citation type="submission" date="2019-11" db="EMBL/GenBank/DDBJ databases">
        <authorList>
            <person name="Dong K."/>
        </authorList>
    </citation>
    <scope>NUCLEOTIDE SEQUENCE [LARGE SCALE GENOMIC DNA]</scope>
    <source>
        <strain evidence="1 2">NBRC 111993</strain>
    </source>
</reference>
<proteinExistence type="predicted"/>
<dbReference type="Proteomes" id="UP000478183">
    <property type="component" value="Unassembled WGS sequence"/>
</dbReference>
<gene>
    <name evidence="1" type="ORF">GL286_20865</name>
</gene>
<dbReference type="InterPro" id="IPR016084">
    <property type="entry name" value="Haem_Oase-like_multi-hlx"/>
</dbReference>
<dbReference type="RefSeq" id="WP_155097503.1">
    <property type="nucleotide sequence ID" value="NZ_WMIE01000030.1"/>
</dbReference>
<evidence type="ECO:0000313" key="2">
    <source>
        <dbReference type="Proteomes" id="UP000478183"/>
    </source>
</evidence>
<dbReference type="AlphaFoldDB" id="A0A6L6JDG6"/>
<dbReference type="CDD" id="cd19166">
    <property type="entry name" value="HemeO-bac"/>
    <property type="match status" value="1"/>
</dbReference>
<accession>A0A6L6JDG6</accession>
<sequence>MKAGSLRRTLYLGTRDLHEVLDKNIGTLADCSDYARYLLGTFQFRAALEPSLADTDFPTLELVDDLRQDLEDLGVSAKACLQPLVLDTHATKLAAMYVSEGSAVGARLIARRVAVLGLDKNFGARHLARQIADQRRWPAFLEWLEAQEDATGQAVIEARRIFMLAMQAYQVDA</sequence>
<dbReference type="OrthoDB" id="9149607at2"/>
<protein>
    <recommendedName>
        <fullName evidence="3">Heme oxygenase</fullName>
    </recommendedName>
</protein>
<evidence type="ECO:0000313" key="1">
    <source>
        <dbReference type="EMBL" id="MTH80152.1"/>
    </source>
</evidence>
<dbReference type="EMBL" id="WMIE01000030">
    <property type="protein sequence ID" value="MTH80152.1"/>
    <property type="molecule type" value="Genomic_DNA"/>
</dbReference>
<comment type="caution">
    <text evidence="1">The sequence shown here is derived from an EMBL/GenBank/DDBJ whole genome shotgun (WGS) entry which is preliminary data.</text>
</comment>
<dbReference type="Gene3D" id="1.20.910.10">
    <property type="entry name" value="Heme oxygenase-like"/>
    <property type="match status" value="1"/>
</dbReference>
<name>A0A6L6JDG6_9RHOB</name>